<dbReference type="VEuPathDB" id="FungiDB:ASPVEDRAFT_84778"/>
<feature type="compositionally biased region" description="Polar residues" evidence="1">
    <location>
        <begin position="79"/>
        <end position="92"/>
    </location>
</feature>
<feature type="compositionally biased region" description="Polar residues" evidence="1">
    <location>
        <begin position="36"/>
        <end position="53"/>
    </location>
</feature>
<feature type="compositionally biased region" description="Basic and acidic residues" evidence="1">
    <location>
        <begin position="155"/>
        <end position="172"/>
    </location>
</feature>
<keyword evidence="3" id="KW-1185">Reference proteome</keyword>
<dbReference type="RefSeq" id="XP_040669090.1">
    <property type="nucleotide sequence ID" value="XM_040817596.1"/>
</dbReference>
<dbReference type="AlphaFoldDB" id="A0A1L9PP73"/>
<feature type="region of interest" description="Disordered" evidence="1">
    <location>
        <begin position="1"/>
        <end position="98"/>
    </location>
</feature>
<gene>
    <name evidence="2" type="ORF">ASPVEDRAFT_84778</name>
</gene>
<feature type="region of interest" description="Disordered" evidence="1">
    <location>
        <begin position="135"/>
        <end position="172"/>
    </location>
</feature>
<accession>A0A1L9PP73</accession>
<dbReference type="Proteomes" id="UP000184073">
    <property type="component" value="Unassembled WGS sequence"/>
</dbReference>
<sequence>MSKFLDRIKHAMANSKSKSKRSSRGTDSWDYGGEYDSNNLSSSSHEQYRTNDYGTRFGSYGVKPRPGTYGSGDYGPNSRLGSYGTNTSTGSYYNEYDPVRNRRGYGIATNGYGYGSSSSATGAYGADTDVSARNGFGVTERGSGFQNGGTSSYGLEDRMESVPAYDEQHRWL</sequence>
<evidence type="ECO:0000313" key="2">
    <source>
        <dbReference type="EMBL" id="OJJ03328.1"/>
    </source>
</evidence>
<evidence type="ECO:0000313" key="3">
    <source>
        <dbReference type="Proteomes" id="UP000184073"/>
    </source>
</evidence>
<name>A0A1L9PP73_ASPVE</name>
<organism evidence="2 3">
    <name type="scientific">Aspergillus versicolor CBS 583.65</name>
    <dbReference type="NCBI Taxonomy" id="1036611"/>
    <lineage>
        <taxon>Eukaryota</taxon>
        <taxon>Fungi</taxon>
        <taxon>Dikarya</taxon>
        <taxon>Ascomycota</taxon>
        <taxon>Pezizomycotina</taxon>
        <taxon>Eurotiomycetes</taxon>
        <taxon>Eurotiomycetidae</taxon>
        <taxon>Eurotiales</taxon>
        <taxon>Aspergillaceae</taxon>
        <taxon>Aspergillus</taxon>
        <taxon>Aspergillus subgen. Nidulantes</taxon>
    </lineage>
</organism>
<dbReference type="EMBL" id="KV878130">
    <property type="protein sequence ID" value="OJJ03328.1"/>
    <property type="molecule type" value="Genomic_DNA"/>
</dbReference>
<evidence type="ECO:0000256" key="1">
    <source>
        <dbReference type="SAM" id="MobiDB-lite"/>
    </source>
</evidence>
<dbReference type="GeneID" id="63733107"/>
<reference evidence="3" key="1">
    <citation type="journal article" date="2017" name="Genome Biol.">
        <title>Comparative genomics reveals high biological diversity and specific adaptations in the industrially and medically important fungal genus Aspergillus.</title>
        <authorList>
            <person name="de Vries R.P."/>
            <person name="Riley R."/>
            <person name="Wiebenga A."/>
            <person name="Aguilar-Osorio G."/>
            <person name="Amillis S."/>
            <person name="Uchima C.A."/>
            <person name="Anderluh G."/>
            <person name="Asadollahi M."/>
            <person name="Askin M."/>
            <person name="Barry K."/>
            <person name="Battaglia E."/>
            <person name="Bayram O."/>
            <person name="Benocci T."/>
            <person name="Braus-Stromeyer S.A."/>
            <person name="Caldana C."/>
            <person name="Canovas D."/>
            <person name="Cerqueira G.C."/>
            <person name="Chen F."/>
            <person name="Chen W."/>
            <person name="Choi C."/>
            <person name="Clum A."/>
            <person name="Dos Santos R.A."/>
            <person name="Damasio A.R."/>
            <person name="Diallinas G."/>
            <person name="Emri T."/>
            <person name="Fekete E."/>
            <person name="Flipphi M."/>
            <person name="Freyberg S."/>
            <person name="Gallo A."/>
            <person name="Gournas C."/>
            <person name="Habgood R."/>
            <person name="Hainaut M."/>
            <person name="Harispe M.L."/>
            <person name="Henrissat B."/>
            <person name="Hilden K.S."/>
            <person name="Hope R."/>
            <person name="Hossain A."/>
            <person name="Karabika E."/>
            <person name="Karaffa L."/>
            <person name="Karanyi Z."/>
            <person name="Krasevec N."/>
            <person name="Kuo A."/>
            <person name="Kusch H."/>
            <person name="LaButti K."/>
            <person name="Lagendijk E.L."/>
            <person name="Lapidus A."/>
            <person name="Levasseur A."/>
            <person name="Lindquist E."/>
            <person name="Lipzen A."/>
            <person name="Logrieco A.F."/>
            <person name="MacCabe A."/>
            <person name="Maekelae M.R."/>
            <person name="Malavazi I."/>
            <person name="Melin P."/>
            <person name="Meyer V."/>
            <person name="Mielnichuk N."/>
            <person name="Miskei M."/>
            <person name="Molnar A.P."/>
            <person name="Mule G."/>
            <person name="Ngan C.Y."/>
            <person name="Orejas M."/>
            <person name="Orosz E."/>
            <person name="Ouedraogo J.P."/>
            <person name="Overkamp K.M."/>
            <person name="Park H.-S."/>
            <person name="Perrone G."/>
            <person name="Piumi F."/>
            <person name="Punt P.J."/>
            <person name="Ram A.F."/>
            <person name="Ramon A."/>
            <person name="Rauscher S."/>
            <person name="Record E."/>
            <person name="Riano-Pachon D.M."/>
            <person name="Robert V."/>
            <person name="Roehrig J."/>
            <person name="Ruller R."/>
            <person name="Salamov A."/>
            <person name="Salih N.S."/>
            <person name="Samson R.A."/>
            <person name="Sandor E."/>
            <person name="Sanguinetti M."/>
            <person name="Schuetze T."/>
            <person name="Sepcic K."/>
            <person name="Shelest E."/>
            <person name="Sherlock G."/>
            <person name="Sophianopoulou V."/>
            <person name="Squina F.M."/>
            <person name="Sun H."/>
            <person name="Susca A."/>
            <person name="Todd R.B."/>
            <person name="Tsang A."/>
            <person name="Unkles S.E."/>
            <person name="van de Wiele N."/>
            <person name="van Rossen-Uffink D."/>
            <person name="Oliveira J.V."/>
            <person name="Vesth T.C."/>
            <person name="Visser J."/>
            <person name="Yu J.-H."/>
            <person name="Zhou M."/>
            <person name="Andersen M.R."/>
            <person name="Archer D.B."/>
            <person name="Baker S.E."/>
            <person name="Benoit I."/>
            <person name="Brakhage A.A."/>
            <person name="Braus G.H."/>
            <person name="Fischer R."/>
            <person name="Frisvad J.C."/>
            <person name="Goldman G.H."/>
            <person name="Houbraken J."/>
            <person name="Oakley B."/>
            <person name="Pocsi I."/>
            <person name="Scazzocchio C."/>
            <person name="Seiboth B."/>
            <person name="vanKuyk P.A."/>
            <person name="Wortman J."/>
            <person name="Dyer P.S."/>
            <person name="Grigoriev I.V."/>
        </authorList>
    </citation>
    <scope>NUCLEOTIDE SEQUENCE [LARGE SCALE GENOMIC DNA]</scope>
    <source>
        <strain evidence="3">CBS 583.65</strain>
    </source>
</reference>
<protein>
    <submittedName>
        <fullName evidence="2">Uncharacterized protein</fullName>
    </submittedName>
</protein>
<proteinExistence type="predicted"/>
<dbReference type="OrthoDB" id="4491657at2759"/>